<proteinExistence type="inferred from homology"/>
<dbReference type="PANTHER" id="PTHR30309">
    <property type="entry name" value="INNER MEMBRANE PROTEIN YGIH"/>
    <property type="match status" value="1"/>
</dbReference>
<name>A0A7G6E1E9_THEFR</name>
<reference evidence="11 12" key="1">
    <citation type="journal article" date="2019" name="Front. Microbiol.">
        <title>Thermoanaerosceptrum fracticalcis gen. nov. sp. nov., a Novel Fumarate-Fermenting Microorganism From a Deep Fractured Carbonate Aquifer of the US Great Basin.</title>
        <authorList>
            <person name="Hamilton-Brehm S.D."/>
            <person name="Stewart L.E."/>
            <person name="Zavarin M."/>
            <person name="Caldwell M."/>
            <person name="Lawson P.A."/>
            <person name="Onstott T.C."/>
            <person name="Grzymski J."/>
            <person name="Neveux I."/>
            <person name="Lollar B.S."/>
            <person name="Russell C.E."/>
            <person name="Moser D.P."/>
        </authorList>
    </citation>
    <scope>NUCLEOTIDE SEQUENCE [LARGE SCALE GENOMIC DNA]</scope>
    <source>
        <strain evidence="11 12">DRI-13</strain>
    </source>
</reference>
<comment type="catalytic activity">
    <reaction evidence="10">
        <text>an acyl phosphate + sn-glycerol 3-phosphate = a 1-acyl-sn-glycero-3-phosphate + phosphate</text>
        <dbReference type="Rhea" id="RHEA:34075"/>
        <dbReference type="ChEBI" id="CHEBI:43474"/>
        <dbReference type="ChEBI" id="CHEBI:57597"/>
        <dbReference type="ChEBI" id="CHEBI:57970"/>
        <dbReference type="ChEBI" id="CHEBI:59918"/>
        <dbReference type="EC" id="2.3.1.275"/>
    </reaction>
</comment>
<keyword evidence="6 10" id="KW-0443">Lipid metabolism</keyword>
<dbReference type="SMART" id="SM01207">
    <property type="entry name" value="G3P_acyltransf"/>
    <property type="match status" value="1"/>
</dbReference>
<evidence type="ECO:0000256" key="1">
    <source>
        <dbReference type="ARBA" id="ARBA00022475"/>
    </source>
</evidence>
<evidence type="ECO:0000256" key="9">
    <source>
        <dbReference type="ARBA" id="ARBA00023264"/>
    </source>
</evidence>
<gene>
    <name evidence="10 11" type="primary">plsY</name>
    <name evidence="11" type="ORF">BR63_05995</name>
</gene>
<evidence type="ECO:0000256" key="7">
    <source>
        <dbReference type="ARBA" id="ARBA00023136"/>
    </source>
</evidence>
<keyword evidence="2 10" id="KW-0444">Lipid biosynthesis</keyword>
<feature type="transmembrane region" description="Helical" evidence="10">
    <location>
        <begin position="108"/>
        <end position="134"/>
    </location>
</feature>
<comment type="subunit">
    <text evidence="10">Probably interacts with PlsX.</text>
</comment>
<evidence type="ECO:0000256" key="10">
    <source>
        <dbReference type="HAMAP-Rule" id="MF_01043"/>
    </source>
</evidence>
<evidence type="ECO:0000256" key="2">
    <source>
        <dbReference type="ARBA" id="ARBA00022516"/>
    </source>
</evidence>
<keyword evidence="8 10" id="KW-0594">Phospholipid biosynthesis</keyword>
<keyword evidence="11" id="KW-0012">Acyltransferase</keyword>
<dbReference type="EMBL" id="CP045798">
    <property type="protein sequence ID" value="QNB45903.1"/>
    <property type="molecule type" value="Genomic_DNA"/>
</dbReference>
<dbReference type="Pfam" id="PF02660">
    <property type="entry name" value="G3P_acyltransf"/>
    <property type="match status" value="1"/>
</dbReference>
<keyword evidence="5 10" id="KW-1133">Transmembrane helix</keyword>
<dbReference type="PANTHER" id="PTHR30309:SF0">
    <property type="entry name" value="GLYCEROL-3-PHOSPHATE ACYLTRANSFERASE-RELATED"/>
    <property type="match status" value="1"/>
</dbReference>
<comment type="subcellular location">
    <subcellularLocation>
        <location evidence="10">Cell membrane</location>
        <topology evidence="10">Multi-pass membrane protein</topology>
    </subcellularLocation>
</comment>
<dbReference type="AlphaFoldDB" id="A0A7G6E1E9"/>
<evidence type="ECO:0000313" key="12">
    <source>
        <dbReference type="Proteomes" id="UP000515847"/>
    </source>
</evidence>
<dbReference type="OrthoDB" id="9777124at2"/>
<dbReference type="RefSeq" id="WP_034423581.1">
    <property type="nucleotide sequence ID" value="NZ_CP045798.1"/>
</dbReference>
<keyword evidence="1 10" id="KW-1003">Cell membrane</keyword>
<keyword evidence="3 10" id="KW-0808">Transferase</keyword>
<protein>
    <recommendedName>
        <fullName evidence="10">Glycerol-3-phosphate acyltransferase</fullName>
    </recommendedName>
    <alternativeName>
        <fullName evidence="10">Acyl-PO4 G3P acyltransferase</fullName>
    </alternativeName>
    <alternativeName>
        <fullName evidence="10">Acyl-phosphate--glycerol-3-phosphate acyltransferase</fullName>
    </alternativeName>
    <alternativeName>
        <fullName evidence="10">G3P acyltransferase</fullName>
        <shortName evidence="10">GPAT</shortName>
        <ecNumber evidence="10">2.3.1.275</ecNumber>
    </alternativeName>
    <alternativeName>
        <fullName evidence="10">Lysophosphatidic acid synthase</fullName>
        <shortName evidence="10">LPA synthase</shortName>
    </alternativeName>
</protein>
<dbReference type="NCBIfam" id="TIGR00023">
    <property type="entry name" value="glycerol-3-phosphate 1-O-acyltransferase PlsY"/>
    <property type="match status" value="1"/>
</dbReference>
<comment type="similarity">
    <text evidence="10">Belongs to the PlsY family.</text>
</comment>
<dbReference type="KEGG" id="tfr:BR63_05995"/>
<evidence type="ECO:0000313" key="11">
    <source>
        <dbReference type="EMBL" id="QNB45903.1"/>
    </source>
</evidence>
<dbReference type="InterPro" id="IPR003811">
    <property type="entry name" value="G3P_acylTferase_PlsY"/>
</dbReference>
<organism evidence="11 12">
    <name type="scientific">Thermanaerosceptrum fracticalcis</name>
    <dbReference type="NCBI Taxonomy" id="1712410"/>
    <lineage>
        <taxon>Bacteria</taxon>
        <taxon>Bacillati</taxon>
        <taxon>Bacillota</taxon>
        <taxon>Clostridia</taxon>
        <taxon>Eubacteriales</taxon>
        <taxon>Peptococcaceae</taxon>
        <taxon>Thermanaerosceptrum</taxon>
    </lineage>
</organism>
<keyword evidence="12" id="KW-1185">Reference proteome</keyword>
<dbReference type="HAMAP" id="MF_01043">
    <property type="entry name" value="PlsY"/>
    <property type="match status" value="1"/>
</dbReference>
<evidence type="ECO:0000256" key="5">
    <source>
        <dbReference type="ARBA" id="ARBA00022989"/>
    </source>
</evidence>
<dbReference type="GO" id="GO:0008654">
    <property type="term" value="P:phospholipid biosynthetic process"/>
    <property type="evidence" value="ECO:0007669"/>
    <property type="project" value="UniProtKB-UniRule"/>
</dbReference>
<keyword evidence="9 10" id="KW-1208">Phospholipid metabolism</keyword>
<dbReference type="EC" id="2.3.1.275" evidence="10"/>
<feature type="transmembrane region" description="Helical" evidence="10">
    <location>
        <begin position="78"/>
        <end position="96"/>
    </location>
</feature>
<comment type="pathway">
    <text evidence="10">Lipid metabolism; phospholipid metabolism.</text>
</comment>
<sequence length="194" mass="20284">MELFVAVISGYLVGSVSFGIILTKLLRGVDIRQYGSGNTGMTNVMRTIGKGPAMLVLLGDALKGAVSVGIGLSLGSTVYAVIAGLAAMAGHTYPLFHGFRGGRGVATGFGVILTLTPDVTLIALSIFLLTVFLSRYVSLGSILAALSVPLTMTILQKPLPILLFGVLGAGFVIYRHKANIKRLVNGTEYKVGEK</sequence>
<keyword evidence="7 10" id="KW-0472">Membrane</keyword>
<keyword evidence="4 10" id="KW-0812">Transmembrane</keyword>
<evidence type="ECO:0000256" key="3">
    <source>
        <dbReference type="ARBA" id="ARBA00022679"/>
    </source>
</evidence>
<evidence type="ECO:0000256" key="6">
    <source>
        <dbReference type="ARBA" id="ARBA00023098"/>
    </source>
</evidence>
<feature type="transmembrane region" description="Helical" evidence="10">
    <location>
        <begin position="6"/>
        <end position="26"/>
    </location>
</feature>
<evidence type="ECO:0000256" key="4">
    <source>
        <dbReference type="ARBA" id="ARBA00022692"/>
    </source>
</evidence>
<evidence type="ECO:0000256" key="8">
    <source>
        <dbReference type="ARBA" id="ARBA00023209"/>
    </source>
</evidence>
<comment type="function">
    <text evidence="10">Catalyzes the transfer of an acyl group from acyl-phosphate (acyl-PO(4)) to glycerol-3-phosphate (G3P) to form lysophosphatidic acid (LPA). This enzyme utilizes acyl-phosphate as fatty acyl donor, but not acyl-CoA or acyl-ACP.</text>
</comment>
<dbReference type="GO" id="GO:0005886">
    <property type="term" value="C:plasma membrane"/>
    <property type="evidence" value="ECO:0007669"/>
    <property type="project" value="UniProtKB-SubCell"/>
</dbReference>
<dbReference type="UniPathway" id="UPA00085"/>
<dbReference type="Proteomes" id="UP000515847">
    <property type="component" value="Chromosome"/>
</dbReference>
<dbReference type="GO" id="GO:0043772">
    <property type="term" value="F:acyl-phosphate glycerol-3-phosphate acyltransferase activity"/>
    <property type="evidence" value="ECO:0007669"/>
    <property type="project" value="UniProtKB-UniRule"/>
</dbReference>
<feature type="transmembrane region" description="Helical" evidence="10">
    <location>
        <begin position="154"/>
        <end position="174"/>
    </location>
</feature>
<accession>A0A7G6E1E9</accession>